<gene>
    <name evidence="4" type="ORF">GMJLKIPL_3216</name>
</gene>
<proteinExistence type="predicted"/>
<evidence type="ECO:0000313" key="4">
    <source>
        <dbReference type="EMBL" id="GJE01286.1"/>
    </source>
</evidence>
<reference evidence="4" key="1">
    <citation type="journal article" date="2021" name="Front. Microbiol.">
        <title>Comprehensive Comparative Genomics and Phenotyping of Methylobacterium Species.</title>
        <authorList>
            <person name="Alessa O."/>
            <person name="Ogura Y."/>
            <person name="Fujitani Y."/>
            <person name="Takami H."/>
            <person name="Hayashi T."/>
            <person name="Sahin N."/>
            <person name="Tani A."/>
        </authorList>
    </citation>
    <scope>NUCLEOTIDE SEQUENCE</scope>
    <source>
        <strain evidence="4">DSM 17168</strain>
    </source>
</reference>
<feature type="domain" description="GTA TIM-barrel-like" evidence="1">
    <location>
        <begin position="440"/>
        <end position="739"/>
    </location>
</feature>
<evidence type="ECO:0000259" key="2">
    <source>
        <dbReference type="Pfam" id="PF13550"/>
    </source>
</evidence>
<dbReference type="Pfam" id="PF13547">
    <property type="entry name" value="GTA_TIM"/>
    <property type="match status" value="1"/>
</dbReference>
<feature type="domain" description="Rcc01698-like C-terminal" evidence="3">
    <location>
        <begin position="1050"/>
        <end position="1149"/>
    </location>
</feature>
<reference evidence="4" key="2">
    <citation type="submission" date="2021-08" db="EMBL/GenBank/DDBJ databases">
        <authorList>
            <person name="Tani A."/>
            <person name="Ola A."/>
            <person name="Ogura Y."/>
            <person name="Katsura K."/>
            <person name="Hayashi T."/>
        </authorList>
    </citation>
    <scope>NUCLEOTIDE SEQUENCE</scope>
    <source>
        <strain evidence="4">DSM 17168</strain>
    </source>
</reference>
<dbReference type="Pfam" id="PF23666">
    <property type="entry name" value="Rcc01698_C"/>
    <property type="match status" value="1"/>
</dbReference>
<organism evidence="4 5">
    <name type="scientific">Methylobacterium isbiliense</name>
    <dbReference type="NCBI Taxonomy" id="315478"/>
    <lineage>
        <taxon>Bacteria</taxon>
        <taxon>Pseudomonadati</taxon>
        <taxon>Pseudomonadota</taxon>
        <taxon>Alphaproteobacteria</taxon>
        <taxon>Hyphomicrobiales</taxon>
        <taxon>Methylobacteriaceae</taxon>
        <taxon>Methylobacterium</taxon>
    </lineage>
</organism>
<evidence type="ECO:0000313" key="5">
    <source>
        <dbReference type="Proteomes" id="UP001055153"/>
    </source>
</evidence>
<dbReference type="InterPro" id="IPR032876">
    <property type="entry name" value="J_dom"/>
</dbReference>
<dbReference type="InterPro" id="IPR025195">
    <property type="entry name" value="GTA_TIM_dom"/>
</dbReference>
<protein>
    <submittedName>
        <fullName evidence="4">Uncharacterized protein</fullName>
    </submittedName>
</protein>
<evidence type="ECO:0000259" key="3">
    <source>
        <dbReference type="Pfam" id="PF23666"/>
    </source>
</evidence>
<keyword evidence="5" id="KW-1185">Reference proteome</keyword>
<accession>A0ABQ4SDI5</accession>
<dbReference type="Gene3D" id="3.20.20.80">
    <property type="entry name" value="Glycosidases"/>
    <property type="match status" value="1"/>
</dbReference>
<comment type="caution">
    <text evidence="4">The sequence shown here is derived from an EMBL/GenBank/DDBJ whole genome shotgun (WGS) entry which is preliminary data.</text>
</comment>
<dbReference type="CDD" id="cd19607">
    <property type="entry name" value="GTA_TIM-barrel-like"/>
    <property type="match status" value="1"/>
</dbReference>
<evidence type="ECO:0000259" key="1">
    <source>
        <dbReference type="Pfam" id="PF13547"/>
    </source>
</evidence>
<sequence>MSTLILGAAGRTVGAAAGPLGSLAGGLVGTLAGGLLDGALFGRRAKPVINQGARLSDLYVTASTEGAVVPRVYGRMRVAGQIIWATKLKETQSVERVRTSGGKGTAQPKTFNVTYSYTASFAVALGEGPITGLGTVYADGKPLRLADHVHRLHRGGEDQAPDPLIEAVEGTGHAPAYRGLAYLVFENLALGPFGNRVPVITAEVIRRPPPADGRPALEDLVTAVTLIPGMGEFAYATDPVTATAGGALTGQNTVTGGPDLLLALDQLQETAPRCRHVSLVVAWHGTDLRLAACRILPKVESRGKQTRGATWRAGGLTRETAEAVSRDLAGAPYLGGAPSDLTVVQAIAELKRRGLSVTLYPFVMMDIAPGNGLPDPYGRPEQPPFPWRGRVTCDPAPGRPGSVDRTAAAAVQVAAFFGATEAADLAWSGETVTSARPQDWGLRRFVLHCARLAEAAGGVDAFLIGSEMIGLTTVRSSPTAFPAVAQLRRLAADVRAVLGPATALTYAADWTEYGAYRPQDGSGDVFFPLDPLWADPAIACIGIDNYMPLADWREGFDHRDAKAGWSAPYDRAYLTANIEGGELYDWYYPTPADRAAQNRVPITDGAHGEAWIHRIKDLRAWWENPHHERPGGVREAHPTAWVPRAKPIRFTELGCPAIDKGMNQPNVFVDPKSAESLTPHFSLGRRDLLAQRAALEAVLAYWRPQAGHNPVSPLYGGPMLDWERIAVWTWDARPYPAFPRQSGVWRDAPNYRLGHWINGRLGLAPLADVVADLCRDLPVRVDVSELHGLVEGYALAEVAAPRDALEPLGRLYHCEAVESGGVLRFRHLARAPVLRLTPDDLVAGRGGRAGADFTRTRAEALALPGSLALGYVDPLRDHRSATVEARRSVGSAKASLSADLALDEGEARALAQALLYRAQAERETLACALPPSALALDPGDVISFSVAGRATDYRVTRIGIEGARPLEAVRSDAGLFAYPDGGRTSRDPDPPATVGVGLFEILDLPLLRPDATAHAPYLAAYTRPWSPVAVLRGGEGAALAEDAVIGARSIIGRLAADLHSGPRWRWDGVNTLHIEVPREAELAAASERAVLDGANAAAVRTPSGRWEVLQWARAELIAPGRYRLTRLLRGQLGTEADMAPVVPAGSAFVVLTDALVQSGLPLSARTLPQVFRYGPLGRPSEAGDPTLTLVPDGVGLRPYAPTQARLHRLESGDLLLTWIRRTRLNGDAWEQAEVPLAEEREAYAVEILNGTTVLRRREVAEPRLTYTAAEQATDLGGPVTSLAVAIHQLSTAYGRGPALRTTLHV</sequence>
<name>A0ABQ4SDI5_9HYPH</name>
<dbReference type="EMBL" id="BPQQ01000036">
    <property type="protein sequence ID" value="GJE01286.1"/>
    <property type="molecule type" value="Genomic_DNA"/>
</dbReference>
<dbReference type="InterPro" id="IPR056490">
    <property type="entry name" value="Rcc01698_C"/>
</dbReference>
<dbReference type="RefSeq" id="WP_238236102.1">
    <property type="nucleotide sequence ID" value="NZ_BPQQ01000036.1"/>
</dbReference>
<dbReference type="Pfam" id="PF13550">
    <property type="entry name" value="Phage-tail_3"/>
    <property type="match status" value="1"/>
</dbReference>
<feature type="domain" description="Tip attachment protein J" evidence="2">
    <location>
        <begin position="800"/>
        <end position="958"/>
    </location>
</feature>
<dbReference type="Proteomes" id="UP001055153">
    <property type="component" value="Unassembled WGS sequence"/>
</dbReference>